<organism evidence="1">
    <name type="scientific">Tanacetum cinerariifolium</name>
    <name type="common">Dalmatian daisy</name>
    <name type="synonym">Chrysanthemum cinerariifolium</name>
    <dbReference type="NCBI Taxonomy" id="118510"/>
    <lineage>
        <taxon>Eukaryota</taxon>
        <taxon>Viridiplantae</taxon>
        <taxon>Streptophyta</taxon>
        <taxon>Embryophyta</taxon>
        <taxon>Tracheophyta</taxon>
        <taxon>Spermatophyta</taxon>
        <taxon>Magnoliopsida</taxon>
        <taxon>eudicotyledons</taxon>
        <taxon>Gunneridae</taxon>
        <taxon>Pentapetalae</taxon>
        <taxon>asterids</taxon>
        <taxon>campanulids</taxon>
        <taxon>Asterales</taxon>
        <taxon>Asteraceae</taxon>
        <taxon>Asteroideae</taxon>
        <taxon>Anthemideae</taxon>
        <taxon>Anthemidinae</taxon>
        <taxon>Tanacetum</taxon>
    </lineage>
</organism>
<reference evidence="1" key="1">
    <citation type="journal article" date="2019" name="Sci. Rep.">
        <title>Draft genome of Tanacetum cinerariifolium, the natural source of mosquito coil.</title>
        <authorList>
            <person name="Yamashiro T."/>
            <person name="Shiraishi A."/>
            <person name="Satake H."/>
            <person name="Nakayama K."/>
        </authorList>
    </citation>
    <scope>NUCLEOTIDE SEQUENCE</scope>
</reference>
<proteinExistence type="predicted"/>
<name>A0A699SDF1_TANCI</name>
<comment type="caution">
    <text evidence="1">The sequence shown here is derived from an EMBL/GenBank/DDBJ whole genome shotgun (WGS) entry which is preliminary data.</text>
</comment>
<protein>
    <submittedName>
        <fullName evidence="1">Uncharacterized protein</fullName>
    </submittedName>
</protein>
<feature type="non-terminal residue" evidence="1">
    <location>
        <position position="56"/>
    </location>
</feature>
<evidence type="ECO:0000313" key="1">
    <source>
        <dbReference type="EMBL" id="GFC95207.1"/>
    </source>
</evidence>
<dbReference type="EMBL" id="BKCJ011153153">
    <property type="protein sequence ID" value="GFC95207.1"/>
    <property type="molecule type" value="Genomic_DNA"/>
</dbReference>
<accession>A0A699SDF1</accession>
<gene>
    <name evidence="1" type="ORF">Tci_867177</name>
</gene>
<sequence length="56" mass="6089">MLFEESLIGSANINSSMVLLLTESLLAMSTLNVESSLSLNLRLSSGTITSTWIRSR</sequence>
<dbReference type="AlphaFoldDB" id="A0A699SDF1"/>